<evidence type="ECO:0000313" key="2">
    <source>
        <dbReference type="Proteomes" id="UP000799754"/>
    </source>
</evidence>
<evidence type="ECO:0000313" key="1">
    <source>
        <dbReference type="EMBL" id="KAF2625527.1"/>
    </source>
</evidence>
<sequence>MSDSYTRKKQSTPPSRNFSHPNRHRAPNLSPSQYQNSHNQNRPPMAPDSRHMLPLIPGAIFTRSTSNLSLHSERHPHDDINFSYISPRRLGTSHTAFSSYSTPDLTLTALPQLPPVPPIPQPFGGPPPATINPPSPRRLVRSPPRSPTKSAKSTKGSGWRRLGRKVKKVFSFGRQKKRNSTHSDGGQRAMVIGEPYDFVHRETHGVGPLRPSGPARVGTRTTTSGVAGGESWSESMSGRLGCGLDDRPSIGCDGGVGARDKDISGGAEFGGLGNLDVEGTAVSDDEDSTWEDCEATRLFIAHQESLGRRT</sequence>
<protein>
    <submittedName>
        <fullName evidence="1">Uncharacterized protein</fullName>
    </submittedName>
</protein>
<reference evidence="1" key="1">
    <citation type="journal article" date="2020" name="Stud. Mycol.">
        <title>101 Dothideomycetes genomes: a test case for predicting lifestyles and emergence of pathogens.</title>
        <authorList>
            <person name="Haridas S."/>
            <person name="Albert R."/>
            <person name="Binder M."/>
            <person name="Bloem J."/>
            <person name="Labutti K."/>
            <person name="Salamov A."/>
            <person name="Andreopoulos B."/>
            <person name="Baker S."/>
            <person name="Barry K."/>
            <person name="Bills G."/>
            <person name="Bluhm B."/>
            <person name="Cannon C."/>
            <person name="Castanera R."/>
            <person name="Culley D."/>
            <person name="Daum C."/>
            <person name="Ezra D."/>
            <person name="Gonzalez J."/>
            <person name="Henrissat B."/>
            <person name="Kuo A."/>
            <person name="Liang C."/>
            <person name="Lipzen A."/>
            <person name="Lutzoni F."/>
            <person name="Magnuson J."/>
            <person name="Mondo S."/>
            <person name="Nolan M."/>
            <person name="Ohm R."/>
            <person name="Pangilinan J."/>
            <person name="Park H.-J."/>
            <person name="Ramirez L."/>
            <person name="Alfaro M."/>
            <person name="Sun H."/>
            <person name="Tritt A."/>
            <person name="Yoshinaga Y."/>
            <person name="Zwiers L.-H."/>
            <person name="Turgeon B."/>
            <person name="Goodwin S."/>
            <person name="Spatafora J."/>
            <person name="Crous P."/>
            <person name="Grigoriev I."/>
        </authorList>
    </citation>
    <scope>NUCLEOTIDE SEQUENCE</scope>
    <source>
        <strain evidence="1">CBS 525.71</strain>
    </source>
</reference>
<name>A0ACB6RW94_9PLEO</name>
<organism evidence="1 2">
    <name type="scientific">Macroventuria anomochaeta</name>
    <dbReference type="NCBI Taxonomy" id="301207"/>
    <lineage>
        <taxon>Eukaryota</taxon>
        <taxon>Fungi</taxon>
        <taxon>Dikarya</taxon>
        <taxon>Ascomycota</taxon>
        <taxon>Pezizomycotina</taxon>
        <taxon>Dothideomycetes</taxon>
        <taxon>Pleosporomycetidae</taxon>
        <taxon>Pleosporales</taxon>
        <taxon>Pleosporineae</taxon>
        <taxon>Didymellaceae</taxon>
        <taxon>Macroventuria</taxon>
    </lineage>
</organism>
<proteinExistence type="predicted"/>
<comment type="caution">
    <text evidence="1">The sequence shown here is derived from an EMBL/GenBank/DDBJ whole genome shotgun (WGS) entry which is preliminary data.</text>
</comment>
<dbReference type="Proteomes" id="UP000799754">
    <property type="component" value="Unassembled WGS sequence"/>
</dbReference>
<gene>
    <name evidence="1" type="ORF">BU25DRAFT_423224</name>
</gene>
<accession>A0ACB6RW94</accession>
<dbReference type="EMBL" id="MU006725">
    <property type="protein sequence ID" value="KAF2625527.1"/>
    <property type="molecule type" value="Genomic_DNA"/>
</dbReference>
<keyword evidence="2" id="KW-1185">Reference proteome</keyword>